<keyword evidence="6 9" id="KW-0747">Spliceosome</keyword>
<feature type="compositionally biased region" description="Basic and acidic residues" evidence="10">
    <location>
        <begin position="91"/>
        <end position="103"/>
    </location>
</feature>
<dbReference type="GO" id="GO:0071014">
    <property type="term" value="C:post-mRNA release spliceosomal complex"/>
    <property type="evidence" value="ECO:0007669"/>
    <property type="project" value="TreeGrafter"/>
</dbReference>
<comment type="subunit">
    <text evidence="9">May be part of a spliceosome complex.</text>
</comment>
<evidence type="ECO:0000256" key="4">
    <source>
        <dbReference type="ARBA" id="ARBA00014745"/>
    </source>
</evidence>
<gene>
    <name evidence="11" type="ORF">GSTUAT00000137001</name>
</gene>
<name>A0A292QAL8_9PEZI</name>
<feature type="compositionally biased region" description="Basic and acidic residues" evidence="10">
    <location>
        <begin position="44"/>
        <end position="54"/>
    </location>
</feature>
<dbReference type="GO" id="GO:0071013">
    <property type="term" value="C:catalytic step 2 spliceosome"/>
    <property type="evidence" value="ECO:0007669"/>
    <property type="project" value="TreeGrafter"/>
</dbReference>
<feature type="compositionally biased region" description="Basic and acidic residues" evidence="10">
    <location>
        <begin position="62"/>
        <end position="79"/>
    </location>
</feature>
<evidence type="ECO:0000256" key="9">
    <source>
        <dbReference type="RuleBase" id="RU367148"/>
    </source>
</evidence>
<evidence type="ECO:0000313" key="12">
    <source>
        <dbReference type="Proteomes" id="UP001412239"/>
    </source>
</evidence>
<dbReference type="InterPro" id="IPR013260">
    <property type="entry name" value="mRNA_splic_SYF2"/>
</dbReference>
<keyword evidence="7 9" id="KW-0508">mRNA splicing</keyword>
<feature type="region of interest" description="Disordered" evidence="10">
    <location>
        <begin position="1"/>
        <end position="105"/>
    </location>
</feature>
<evidence type="ECO:0000256" key="3">
    <source>
        <dbReference type="ARBA" id="ARBA00010028"/>
    </source>
</evidence>
<comment type="subcellular location">
    <subcellularLocation>
        <location evidence="2 9">Nucleus</location>
    </subcellularLocation>
</comment>
<comment type="similarity">
    <text evidence="3 9">Belongs to the SYF2 family.</text>
</comment>
<dbReference type="PANTHER" id="PTHR13264">
    <property type="entry name" value="GCIP-INTERACTING PROTEIN P29"/>
    <property type="match status" value="1"/>
</dbReference>
<protein>
    <recommendedName>
        <fullName evidence="4 9">Pre-mRNA-splicing factor SYF2</fullName>
    </recommendedName>
</protein>
<organism evidence="11 12">
    <name type="scientific">Tuber aestivum</name>
    <name type="common">summer truffle</name>
    <dbReference type="NCBI Taxonomy" id="59557"/>
    <lineage>
        <taxon>Eukaryota</taxon>
        <taxon>Fungi</taxon>
        <taxon>Dikarya</taxon>
        <taxon>Ascomycota</taxon>
        <taxon>Pezizomycotina</taxon>
        <taxon>Pezizomycetes</taxon>
        <taxon>Pezizales</taxon>
        <taxon>Tuberaceae</taxon>
        <taxon>Tuber</taxon>
    </lineage>
</organism>
<comment type="function">
    <text evidence="1 9">Involved in pre-mRNA splicing.</text>
</comment>
<dbReference type="EMBL" id="LN890943">
    <property type="protein sequence ID" value="CUS15860.1"/>
    <property type="molecule type" value="Genomic_DNA"/>
</dbReference>
<evidence type="ECO:0000256" key="6">
    <source>
        <dbReference type="ARBA" id="ARBA00022728"/>
    </source>
</evidence>
<dbReference type="GO" id="GO:0000398">
    <property type="term" value="P:mRNA splicing, via spliceosome"/>
    <property type="evidence" value="ECO:0007669"/>
    <property type="project" value="UniProtKB-UniRule"/>
</dbReference>
<evidence type="ECO:0000256" key="8">
    <source>
        <dbReference type="ARBA" id="ARBA00023242"/>
    </source>
</evidence>
<proteinExistence type="inferred from homology"/>
<evidence type="ECO:0000256" key="5">
    <source>
        <dbReference type="ARBA" id="ARBA00022664"/>
    </source>
</evidence>
<evidence type="ECO:0000256" key="2">
    <source>
        <dbReference type="ARBA" id="ARBA00004123"/>
    </source>
</evidence>
<feature type="compositionally biased region" description="Low complexity" evidence="10">
    <location>
        <begin position="29"/>
        <end position="43"/>
    </location>
</feature>
<accession>A0A292QAL8</accession>
<evidence type="ECO:0000313" key="11">
    <source>
        <dbReference type="EMBL" id="CUS15860.1"/>
    </source>
</evidence>
<sequence length="332" mass="37985">MPKRKDPPTEMSSGSTAPCHSKFSESESADASDAAAPDSPDAAQKAKERAERWKTLKGRAKKSAEVNRKEVYAERRRQAVDPSETTRLNRKRDEAEFKLAKADAEDDGEDFERKRAWDWTVEESERWDKRMEKKKKHVEDVAFQDYTQTARKIYKKQLRELQPDLESYAAEKAKLIRDGTIVETEDGELIAVDRDGEFYADANSLGFIDNKPSKGAIDRLVGDLKKAEDARMRRRKGGDEEDVTYINDKNKQFNQKLARYYNKVCSANIPLIQPPRMYGRMLMCRFSILGRLETALREVLWFRNGIVACGICLAGVMVGSNTSRGRLVFILR</sequence>
<dbReference type="Pfam" id="PF08231">
    <property type="entry name" value="SYF2"/>
    <property type="match status" value="1"/>
</dbReference>
<keyword evidence="5 9" id="KW-0507">mRNA processing</keyword>
<evidence type="ECO:0000256" key="1">
    <source>
        <dbReference type="ARBA" id="ARBA00003777"/>
    </source>
</evidence>
<reference evidence="11" key="1">
    <citation type="submission" date="2015-10" db="EMBL/GenBank/DDBJ databases">
        <authorList>
            <person name="Regsiter A."/>
            <person name="william w."/>
        </authorList>
    </citation>
    <scope>NUCLEOTIDE SEQUENCE</scope>
    <source>
        <strain evidence="11">Montdore</strain>
    </source>
</reference>
<evidence type="ECO:0000256" key="10">
    <source>
        <dbReference type="SAM" id="MobiDB-lite"/>
    </source>
</evidence>
<evidence type="ECO:0000256" key="7">
    <source>
        <dbReference type="ARBA" id="ARBA00023187"/>
    </source>
</evidence>
<keyword evidence="12" id="KW-1185">Reference proteome</keyword>
<dbReference type="GO" id="GO:0000974">
    <property type="term" value="C:Prp19 complex"/>
    <property type="evidence" value="ECO:0007669"/>
    <property type="project" value="TreeGrafter"/>
</dbReference>
<dbReference type="PANTHER" id="PTHR13264:SF5">
    <property type="entry name" value="PRE-MRNA-SPLICING FACTOR SYF2"/>
    <property type="match status" value="1"/>
</dbReference>
<dbReference type="Proteomes" id="UP001412239">
    <property type="component" value="Unassembled WGS sequence"/>
</dbReference>
<keyword evidence="8 9" id="KW-0539">Nucleus</keyword>
<dbReference type="AlphaFoldDB" id="A0A292QAL8"/>